<sequence>MSLATTETSLTDELTLDRAAADHLFLEARTANTFSAEPVSDEKLEAIYELTKMAPTMMNNQPLRITWVRSAEARERLAGHMAEANREKTRTAPVVAILSYDADWHEHFGTFFPHAAERKAMFDDNAAMRAEVGKNNAWLQSGFFIQAVRAVGLHAGPMGGFDAAGIDADFNAGTSQKAFMVVNVGSPGENPWFPRLPRLDAEVATRTV</sequence>
<dbReference type="NCBIfam" id="NF003768">
    <property type="entry name" value="PRK05365.1"/>
    <property type="match status" value="1"/>
</dbReference>
<dbReference type="Pfam" id="PF00881">
    <property type="entry name" value="Nitroreductase"/>
    <property type="match status" value="1"/>
</dbReference>
<dbReference type="InterPro" id="IPR029479">
    <property type="entry name" value="Nitroreductase"/>
</dbReference>
<dbReference type="PANTHER" id="PTHR43543">
    <property type="entry name" value="MALONIC SEMIALDEHYDE REDUCTASE RUTE-RELATED"/>
    <property type="match status" value="1"/>
</dbReference>
<dbReference type="InterPro" id="IPR050461">
    <property type="entry name" value="Nitroreductase_HadB/RutE"/>
</dbReference>
<dbReference type="EMBL" id="BRVS01000019">
    <property type="protein sequence ID" value="GLB68632.1"/>
    <property type="molecule type" value="Genomic_DNA"/>
</dbReference>
<evidence type="ECO:0000313" key="2">
    <source>
        <dbReference type="EMBL" id="GLB68632.1"/>
    </source>
</evidence>
<comment type="caution">
    <text evidence="2">The sequence shown here is derived from an EMBL/GenBank/DDBJ whole genome shotgun (WGS) entry which is preliminary data.</text>
</comment>
<name>A0ABQ5MXC0_9MICC</name>
<dbReference type="PANTHER" id="PTHR43543:SF1">
    <property type="entry name" value="MALONIC SEMIALDEHYDE REDUCTASE RUTE-RELATED"/>
    <property type="match status" value="1"/>
</dbReference>
<dbReference type="InterPro" id="IPR000415">
    <property type="entry name" value="Nitroreductase-like"/>
</dbReference>
<evidence type="ECO:0000313" key="3">
    <source>
        <dbReference type="Proteomes" id="UP001209654"/>
    </source>
</evidence>
<protein>
    <submittedName>
        <fullName evidence="2">Nitroreductase family protein</fullName>
    </submittedName>
</protein>
<proteinExistence type="predicted"/>
<keyword evidence="3" id="KW-1185">Reference proteome</keyword>
<dbReference type="RefSeq" id="WP_264796725.1">
    <property type="nucleotide sequence ID" value="NZ_BRVS01000019.1"/>
</dbReference>
<organism evidence="2 3">
    <name type="scientific">Arthrobacter mangrovi</name>
    <dbReference type="NCBI Taxonomy" id="2966350"/>
    <lineage>
        <taxon>Bacteria</taxon>
        <taxon>Bacillati</taxon>
        <taxon>Actinomycetota</taxon>
        <taxon>Actinomycetes</taxon>
        <taxon>Micrococcales</taxon>
        <taxon>Micrococcaceae</taxon>
        <taxon>Arthrobacter</taxon>
    </lineage>
</organism>
<feature type="domain" description="Nitroreductase" evidence="1">
    <location>
        <begin position="29"/>
        <end position="185"/>
    </location>
</feature>
<gene>
    <name evidence="2" type="ORF">AHIS1636_30740</name>
</gene>
<reference evidence="2 3" key="1">
    <citation type="journal article" date="2023" name="Int. J. Syst. Evol. Microbiol.">
        <title>Arthrobacter mangrovi sp. nov., an actinobacterium isolated from the rhizosphere of a mangrove.</title>
        <authorList>
            <person name="Hamada M."/>
            <person name="Saitou S."/>
            <person name="Enomoto N."/>
            <person name="Nanri K."/>
            <person name="Hidaka K."/>
            <person name="Miura T."/>
            <person name="Tamura T."/>
        </authorList>
    </citation>
    <scope>NUCLEOTIDE SEQUENCE [LARGE SCALE GENOMIC DNA]</scope>
    <source>
        <strain evidence="2 3">NBRC 112813</strain>
    </source>
</reference>
<evidence type="ECO:0000259" key="1">
    <source>
        <dbReference type="Pfam" id="PF00881"/>
    </source>
</evidence>
<accession>A0ABQ5MXC0</accession>
<dbReference type="SUPFAM" id="SSF55469">
    <property type="entry name" value="FMN-dependent nitroreductase-like"/>
    <property type="match status" value="1"/>
</dbReference>
<dbReference type="Gene3D" id="3.40.109.10">
    <property type="entry name" value="NADH Oxidase"/>
    <property type="match status" value="1"/>
</dbReference>
<dbReference type="Proteomes" id="UP001209654">
    <property type="component" value="Unassembled WGS sequence"/>
</dbReference>